<feature type="region of interest" description="Disordered" evidence="1">
    <location>
        <begin position="1"/>
        <end position="60"/>
    </location>
</feature>
<proteinExistence type="predicted"/>
<reference evidence="2 3" key="1">
    <citation type="submission" date="2015-04" db="EMBL/GenBank/DDBJ databases">
        <title>Lasius niger genome sequencing.</title>
        <authorList>
            <person name="Konorov E.A."/>
            <person name="Nikitin M.A."/>
            <person name="Kirill M.V."/>
            <person name="Chang P."/>
        </authorList>
    </citation>
    <scope>NUCLEOTIDE SEQUENCE [LARGE SCALE GENOMIC DNA]</scope>
    <source>
        <tissue evidence="2">Whole</tissue>
    </source>
</reference>
<feature type="compositionally biased region" description="Basic residues" evidence="1">
    <location>
        <begin position="192"/>
        <end position="214"/>
    </location>
</feature>
<feature type="compositionally biased region" description="Polar residues" evidence="1">
    <location>
        <begin position="20"/>
        <end position="47"/>
    </location>
</feature>
<dbReference type="PaxDb" id="67767-A0A0J7KYM1"/>
<gene>
    <name evidence="2" type="ORF">RF55_4392</name>
</gene>
<name>A0A0J7KYM1_LASNI</name>
<evidence type="ECO:0000313" key="2">
    <source>
        <dbReference type="EMBL" id="KMQ95399.1"/>
    </source>
</evidence>
<feature type="compositionally biased region" description="Polar residues" evidence="1">
    <location>
        <begin position="1"/>
        <end position="12"/>
    </location>
</feature>
<feature type="compositionally biased region" description="Polar residues" evidence="1">
    <location>
        <begin position="173"/>
        <end position="186"/>
    </location>
</feature>
<dbReference type="EMBL" id="LBMM01002014">
    <property type="protein sequence ID" value="KMQ95399.1"/>
    <property type="molecule type" value="Genomic_DNA"/>
</dbReference>
<feature type="region of interest" description="Disordered" evidence="1">
    <location>
        <begin position="72"/>
        <end position="214"/>
    </location>
</feature>
<sequence length="214" mass="24095">MEINMTGTTSISNKKDFSPLGSQNRRSTTQDSALQVTHNGVVQTIAPQNPIRDNEEREKEETFIAKLEGIVERLVDRRLGNPVPTCRKQKEAEKAKKAELANKAKSSTQTPATLKEDKAPKKNATAAPPTTLNPPARPAPDANKNKSKGTGRDKEKGNAVNTKKPQKNKQETRSVVPQTNKRPQTWTEVVRTPKRRRVKRRRRQQEKHRGAKKR</sequence>
<organism evidence="2 3">
    <name type="scientific">Lasius niger</name>
    <name type="common">Black garden ant</name>
    <dbReference type="NCBI Taxonomy" id="67767"/>
    <lineage>
        <taxon>Eukaryota</taxon>
        <taxon>Metazoa</taxon>
        <taxon>Ecdysozoa</taxon>
        <taxon>Arthropoda</taxon>
        <taxon>Hexapoda</taxon>
        <taxon>Insecta</taxon>
        <taxon>Pterygota</taxon>
        <taxon>Neoptera</taxon>
        <taxon>Endopterygota</taxon>
        <taxon>Hymenoptera</taxon>
        <taxon>Apocrita</taxon>
        <taxon>Aculeata</taxon>
        <taxon>Formicoidea</taxon>
        <taxon>Formicidae</taxon>
        <taxon>Formicinae</taxon>
        <taxon>Lasius</taxon>
        <taxon>Lasius</taxon>
    </lineage>
</organism>
<keyword evidence="3" id="KW-1185">Reference proteome</keyword>
<feature type="compositionally biased region" description="Basic and acidic residues" evidence="1">
    <location>
        <begin position="88"/>
        <end position="102"/>
    </location>
</feature>
<evidence type="ECO:0000256" key="1">
    <source>
        <dbReference type="SAM" id="MobiDB-lite"/>
    </source>
</evidence>
<accession>A0A0J7KYM1</accession>
<evidence type="ECO:0000313" key="3">
    <source>
        <dbReference type="Proteomes" id="UP000036403"/>
    </source>
</evidence>
<dbReference type="Proteomes" id="UP000036403">
    <property type="component" value="Unassembled WGS sequence"/>
</dbReference>
<protein>
    <submittedName>
        <fullName evidence="2">Uncharacterized protein</fullName>
    </submittedName>
</protein>
<comment type="caution">
    <text evidence="2">The sequence shown here is derived from an EMBL/GenBank/DDBJ whole genome shotgun (WGS) entry which is preliminary data.</text>
</comment>
<dbReference type="AlphaFoldDB" id="A0A0J7KYM1"/>